<feature type="non-terminal residue" evidence="1">
    <location>
        <position position="151"/>
    </location>
</feature>
<dbReference type="EMBL" id="BKCJ011313010">
    <property type="protein sequence ID" value="GFD19237.1"/>
    <property type="molecule type" value="Genomic_DNA"/>
</dbReference>
<protein>
    <recommendedName>
        <fullName evidence="2">Reverse transcriptase domain-containing protein</fullName>
    </recommendedName>
</protein>
<dbReference type="AlphaFoldDB" id="A0A699U9T0"/>
<reference evidence="1" key="1">
    <citation type="journal article" date="2019" name="Sci. Rep.">
        <title>Draft genome of Tanacetum cinerariifolium, the natural source of mosquito coil.</title>
        <authorList>
            <person name="Yamashiro T."/>
            <person name="Shiraishi A."/>
            <person name="Satake H."/>
            <person name="Nakayama K."/>
        </authorList>
    </citation>
    <scope>NUCLEOTIDE SEQUENCE</scope>
</reference>
<feature type="non-terminal residue" evidence="1">
    <location>
        <position position="1"/>
    </location>
</feature>
<sequence>IKSDKIDPHYFNIESDFVESLSNRDTLFDSSLKFDYLEEIYGELMPTSIIDEERIRREHKEYISLLENIEDFDYDSEGDIYFLEELLFDDSIHFLKNKSSNFDHHDDPAFPRPPPEPPDVEFFFDFEPNSEEVISDELNEDECFDLGGEID</sequence>
<proteinExistence type="predicted"/>
<evidence type="ECO:0000313" key="1">
    <source>
        <dbReference type="EMBL" id="GFD19237.1"/>
    </source>
</evidence>
<name>A0A699U9T0_TANCI</name>
<gene>
    <name evidence="1" type="ORF">Tci_891206</name>
</gene>
<evidence type="ECO:0008006" key="2">
    <source>
        <dbReference type="Google" id="ProtNLM"/>
    </source>
</evidence>
<organism evidence="1">
    <name type="scientific">Tanacetum cinerariifolium</name>
    <name type="common">Dalmatian daisy</name>
    <name type="synonym">Chrysanthemum cinerariifolium</name>
    <dbReference type="NCBI Taxonomy" id="118510"/>
    <lineage>
        <taxon>Eukaryota</taxon>
        <taxon>Viridiplantae</taxon>
        <taxon>Streptophyta</taxon>
        <taxon>Embryophyta</taxon>
        <taxon>Tracheophyta</taxon>
        <taxon>Spermatophyta</taxon>
        <taxon>Magnoliopsida</taxon>
        <taxon>eudicotyledons</taxon>
        <taxon>Gunneridae</taxon>
        <taxon>Pentapetalae</taxon>
        <taxon>asterids</taxon>
        <taxon>campanulids</taxon>
        <taxon>Asterales</taxon>
        <taxon>Asteraceae</taxon>
        <taxon>Asteroideae</taxon>
        <taxon>Anthemideae</taxon>
        <taxon>Anthemidinae</taxon>
        <taxon>Tanacetum</taxon>
    </lineage>
</organism>
<comment type="caution">
    <text evidence="1">The sequence shown here is derived from an EMBL/GenBank/DDBJ whole genome shotgun (WGS) entry which is preliminary data.</text>
</comment>
<accession>A0A699U9T0</accession>